<comment type="caution">
    <text evidence="1">The sequence shown here is derived from an EMBL/GenBank/DDBJ whole genome shotgun (WGS) entry which is preliminary data.</text>
</comment>
<dbReference type="Proteomes" id="UP000051530">
    <property type="component" value="Unassembled WGS sequence"/>
</dbReference>
<keyword evidence="2" id="KW-1185">Reference proteome</keyword>
<organism evidence="1 2">
    <name type="scientific">Pseudoloma neurophilia</name>
    <dbReference type="NCBI Taxonomy" id="146866"/>
    <lineage>
        <taxon>Eukaryota</taxon>
        <taxon>Fungi</taxon>
        <taxon>Fungi incertae sedis</taxon>
        <taxon>Microsporidia</taxon>
        <taxon>Pseudoloma</taxon>
    </lineage>
</organism>
<sequence length="206" mass="24480">MLFFCSKCQIENDLFIGECLHIFCYTCRVQKHSNDICIYCKKETTFHNLNTEIKDQLSMNFSDMVQVLNFQINQFKIRNKILNSKLETYKKMLGKCKKEIIRLKGEKSDKLSTLFRNKRENTDFNNEMTSLKGYSTELRRKKPVERSFSPTEMISLRKTDLLFSNKKYFTSQKKTKSNYLRNLCEDSGRVSMSRVSMGIVSRKRFR</sequence>
<evidence type="ECO:0000313" key="1">
    <source>
        <dbReference type="EMBL" id="KRH93478.1"/>
    </source>
</evidence>
<protein>
    <submittedName>
        <fullName evidence="1">Uncharacterized protein</fullName>
    </submittedName>
</protein>
<accession>A0A0R0LVU9</accession>
<dbReference type="VEuPathDB" id="MicrosporidiaDB:M153_8400002537"/>
<dbReference type="EMBL" id="LGUB01000321">
    <property type="protein sequence ID" value="KRH93478.1"/>
    <property type="molecule type" value="Genomic_DNA"/>
</dbReference>
<reference evidence="1 2" key="1">
    <citation type="submission" date="2015-07" db="EMBL/GenBank/DDBJ databases">
        <title>The genome of Pseudoloma neurophilia, a relevant intracellular parasite of the zebrafish.</title>
        <authorList>
            <person name="Ndikumana S."/>
            <person name="Pelin A."/>
            <person name="Sanders J."/>
            <person name="Corradi N."/>
        </authorList>
    </citation>
    <scope>NUCLEOTIDE SEQUENCE [LARGE SCALE GENOMIC DNA]</scope>
    <source>
        <strain evidence="1 2">MK1</strain>
    </source>
</reference>
<gene>
    <name evidence="1" type="ORF">M153_8400002537</name>
</gene>
<dbReference type="AlphaFoldDB" id="A0A0R0LVU9"/>
<name>A0A0R0LVU9_9MICR</name>
<evidence type="ECO:0000313" key="2">
    <source>
        <dbReference type="Proteomes" id="UP000051530"/>
    </source>
</evidence>
<proteinExistence type="predicted"/>